<dbReference type="Gene3D" id="1.10.287.1490">
    <property type="match status" value="1"/>
</dbReference>
<name>A0A8J2YUG0_9PROT</name>
<comment type="caution">
    <text evidence="5">The sequence shown here is derived from an EMBL/GenBank/DDBJ whole genome shotgun (WGS) entry which is preliminary data.</text>
</comment>
<keyword evidence="3" id="KW-1133">Transmembrane helix</keyword>
<dbReference type="Pfam" id="PF00691">
    <property type="entry name" value="OmpA"/>
    <property type="match status" value="1"/>
</dbReference>
<keyword evidence="6" id="KW-1185">Reference proteome</keyword>
<evidence type="ECO:0000256" key="3">
    <source>
        <dbReference type="SAM" id="Phobius"/>
    </source>
</evidence>
<dbReference type="NCBIfam" id="NF006545">
    <property type="entry name" value="PRK09039.1-4"/>
    <property type="match status" value="1"/>
</dbReference>
<feature type="domain" description="OmpA-like" evidence="4">
    <location>
        <begin position="208"/>
        <end position="334"/>
    </location>
</feature>
<sequence>MALSRRSRQSTINIWPGFVDALAQLLMVIIFVLLIFTVGQFYLSGAVSTRDLEIKKLTQQLNSLTEMLGLERRASDELRMNVATLGAQAQQASRDKDALAAKLAQANADAQAQAQQLSEAQGKVAAGDATIATLNENVQALRQQLEELSKALDLAQSQNKEQQAQIADLGNKLNIALAAKVEELAKYRSEFFGRLKQILGDRPDIRVVGDRFVFQSEVLFDPGNADLGAGARQKLDPVVSALKQIESSIPDNINWILEVDGHTDVRPIATPQFHSNWELSTARAVSVIKFLIDQGIPAQHLAAAGFGEWQPLDKGSTEDAYRKNRRIELRLTQH</sequence>
<organism evidence="5 6">
    <name type="scientific">Aliidongia dinghuensis</name>
    <dbReference type="NCBI Taxonomy" id="1867774"/>
    <lineage>
        <taxon>Bacteria</taxon>
        <taxon>Pseudomonadati</taxon>
        <taxon>Pseudomonadota</taxon>
        <taxon>Alphaproteobacteria</taxon>
        <taxon>Rhodospirillales</taxon>
        <taxon>Dongiaceae</taxon>
        <taxon>Aliidongia</taxon>
    </lineage>
</organism>
<keyword evidence="1 3" id="KW-0472">Membrane</keyword>
<dbReference type="Gene3D" id="3.30.1330.60">
    <property type="entry name" value="OmpA-like domain"/>
    <property type="match status" value="1"/>
</dbReference>
<dbReference type="Proteomes" id="UP000646365">
    <property type="component" value="Unassembled WGS sequence"/>
</dbReference>
<feature type="transmembrane region" description="Helical" evidence="3">
    <location>
        <begin position="21"/>
        <end position="43"/>
    </location>
</feature>
<dbReference type="PANTHER" id="PTHR30329:SF21">
    <property type="entry name" value="LIPOPROTEIN YIAD-RELATED"/>
    <property type="match status" value="1"/>
</dbReference>
<dbReference type="EMBL" id="BMJQ01000005">
    <property type="protein sequence ID" value="GGF16655.1"/>
    <property type="molecule type" value="Genomic_DNA"/>
</dbReference>
<gene>
    <name evidence="5" type="primary">motB</name>
    <name evidence="5" type="ORF">GCM10011611_23020</name>
</gene>
<evidence type="ECO:0000256" key="2">
    <source>
        <dbReference type="SAM" id="Coils"/>
    </source>
</evidence>
<evidence type="ECO:0000256" key="1">
    <source>
        <dbReference type="PROSITE-ProRule" id="PRU00473"/>
    </source>
</evidence>
<evidence type="ECO:0000313" key="5">
    <source>
        <dbReference type="EMBL" id="GGF16655.1"/>
    </source>
</evidence>
<dbReference type="GO" id="GO:0016020">
    <property type="term" value="C:membrane"/>
    <property type="evidence" value="ECO:0007669"/>
    <property type="project" value="UniProtKB-UniRule"/>
</dbReference>
<keyword evidence="2" id="KW-0175">Coiled coil</keyword>
<dbReference type="SUPFAM" id="SSF103088">
    <property type="entry name" value="OmpA-like"/>
    <property type="match status" value="1"/>
</dbReference>
<dbReference type="AlphaFoldDB" id="A0A8J2YUG0"/>
<dbReference type="PANTHER" id="PTHR30329">
    <property type="entry name" value="STATOR ELEMENT OF FLAGELLAR MOTOR COMPLEX"/>
    <property type="match status" value="1"/>
</dbReference>
<reference evidence="5" key="1">
    <citation type="journal article" date="2014" name="Int. J. Syst. Evol. Microbiol.">
        <title>Complete genome sequence of Corynebacterium casei LMG S-19264T (=DSM 44701T), isolated from a smear-ripened cheese.</title>
        <authorList>
            <consortium name="US DOE Joint Genome Institute (JGI-PGF)"/>
            <person name="Walter F."/>
            <person name="Albersmeier A."/>
            <person name="Kalinowski J."/>
            <person name="Ruckert C."/>
        </authorList>
    </citation>
    <scope>NUCLEOTIDE SEQUENCE</scope>
    <source>
        <strain evidence="5">CGMCC 1.15725</strain>
    </source>
</reference>
<accession>A0A8J2YUG0</accession>
<dbReference type="RefSeq" id="WP_189045747.1">
    <property type="nucleotide sequence ID" value="NZ_BMJQ01000005.1"/>
</dbReference>
<dbReference type="NCBIfam" id="NF006543">
    <property type="entry name" value="PRK09039.1-2"/>
    <property type="match status" value="1"/>
</dbReference>
<dbReference type="InterPro" id="IPR036737">
    <property type="entry name" value="OmpA-like_sf"/>
</dbReference>
<dbReference type="InterPro" id="IPR006665">
    <property type="entry name" value="OmpA-like"/>
</dbReference>
<protein>
    <recommendedName>
        <fullName evidence="4">OmpA-like domain-containing protein</fullName>
    </recommendedName>
</protein>
<reference evidence="5" key="2">
    <citation type="submission" date="2020-09" db="EMBL/GenBank/DDBJ databases">
        <authorList>
            <person name="Sun Q."/>
            <person name="Zhou Y."/>
        </authorList>
    </citation>
    <scope>NUCLEOTIDE SEQUENCE</scope>
    <source>
        <strain evidence="5">CGMCC 1.15725</strain>
    </source>
</reference>
<evidence type="ECO:0000259" key="4">
    <source>
        <dbReference type="PROSITE" id="PS51123"/>
    </source>
</evidence>
<evidence type="ECO:0000313" key="6">
    <source>
        <dbReference type="Proteomes" id="UP000646365"/>
    </source>
</evidence>
<dbReference type="CDD" id="cd07185">
    <property type="entry name" value="OmpA_C-like"/>
    <property type="match status" value="1"/>
</dbReference>
<dbReference type="InterPro" id="IPR050330">
    <property type="entry name" value="Bact_OuterMem_StrucFunc"/>
</dbReference>
<dbReference type="PROSITE" id="PS51123">
    <property type="entry name" value="OMPA_2"/>
    <property type="match status" value="1"/>
</dbReference>
<feature type="coiled-coil region" evidence="2">
    <location>
        <begin position="89"/>
        <end position="172"/>
    </location>
</feature>
<proteinExistence type="predicted"/>
<keyword evidence="3" id="KW-0812">Transmembrane</keyword>